<evidence type="ECO:0000313" key="2">
    <source>
        <dbReference type="EMBL" id="KAF2814127.1"/>
    </source>
</evidence>
<evidence type="ECO:0000313" key="4">
    <source>
        <dbReference type="RefSeq" id="XP_033581091.1"/>
    </source>
</evidence>
<dbReference type="RefSeq" id="XP_033581091.1">
    <property type="nucleotide sequence ID" value="XM_033713515.1"/>
</dbReference>
<protein>
    <submittedName>
        <fullName evidence="2 4">Uncharacterized protein</fullName>
    </submittedName>
</protein>
<organism evidence="2">
    <name type="scientific">Mytilinidion resinicola</name>
    <dbReference type="NCBI Taxonomy" id="574789"/>
    <lineage>
        <taxon>Eukaryota</taxon>
        <taxon>Fungi</taxon>
        <taxon>Dikarya</taxon>
        <taxon>Ascomycota</taxon>
        <taxon>Pezizomycotina</taxon>
        <taxon>Dothideomycetes</taxon>
        <taxon>Pleosporomycetidae</taxon>
        <taxon>Mytilinidiales</taxon>
        <taxon>Mytilinidiaceae</taxon>
        <taxon>Mytilinidion</taxon>
    </lineage>
</organism>
<reference evidence="4" key="2">
    <citation type="submission" date="2020-04" db="EMBL/GenBank/DDBJ databases">
        <authorList>
            <consortium name="NCBI Genome Project"/>
        </authorList>
    </citation>
    <scope>NUCLEOTIDE SEQUENCE</scope>
    <source>
        <strain evidence="4">CBS 304.34</strain>
    </source>
</reference>
<keyword evidence="3" id="KW-1185">Reference proteome</keyword>
<name>A0A6A6Z1L5_9PEZI</name>
<keyword evidence="1" id="KW-0812">Transmembrane</keyword>
<reference evidence="2 4" key="1">
    <citation type="journal article" date="2020" name="Stud. Mycol.">
        <title>101 Dothideomycetes genomes: a test case for predicting lifestyles and emergence of pathogens.</title>
        <authorList>
            <person name="Haridas S."/>
            <person name="Albert R."/>
            <person name="Binder M."/>
            <person name="Bloem J."/>
            <person name="Labutti K."/>
            <person name="Salamov A."/>
            <person name="Andreopoulos B."/>
            <person name="Baker S."/>
            <person name="Barry K."/>
            <person name="Bills G."/>
            <person name="Bluhm B."/>
            <person name="Cannon C."/>
            <person name="Castanera R."/>
            <person name="Culley D."/>
            <person name="Daum C."/>
            <person name="Ezra D."/>
            <person name="Gonzalez J."/>
            <person name="Henrissat B."/>
            <person name="Kuo A."/>
            <person name="Liang C."/>
            <person name="Lipzen A."/>
            <person name="Lutzoni F."/>
            <person name="Magnuson J."/>
            <person name="Mondo S."/>
            <person name="Nolan M."/>
            <person name="Ohm R."/>
            <person name="Pangilinan J."/>
            <person name="Park H.-J."/>
            <person name="Ramirez L."/>
            <person name="Alfaro M."/>
            <person name="Sun H."/>
            <person name="Tritt A."/>
            <person name="Yoshinaga Y."/>
            <person name="Zwiers L.-H."/>
            <person name="Turgeon B."/>
            <person name="Goodwin S."/>
            <person name="Spatafora J."/>
            <person name="Crous P."/>
            <person name="Grigoriev I."/>
        </authorList>
    </citation>
    <scope>NUCLEOTIDE SEQUENCE</scope>
    <source>
        <strain evidence="2 4">CBS 304.34</strain>
    </source>
</reference>
<accession>A0A6A6Z1L5</accession>
<sequence>MSGHPRLSTLCLTTPGSGLFLSFFPVRLTTCVTSTLAFVCTAPRSPMRFLLKEKFYVPRSISLPLPNTALLPMRRECMKERGTYTVSMDLLLTRWN</sequence>
<gene>
    <name evidence="2 4" type="ORF">BDZ99DRAFT_231773</name>
</gene>
<keyword evidence="1" id="KW-1133">Transmembrane helix</keyword>
<dbReference type="GeneID" id="54454408"/>
<evidence type="ECO:0000256" key="1">
    <source>
        <dbReference type="SAM" id="Phobius"/>
    </source>
</evidence>
<feature type="transmembrane region" description="Helical" evidence="1">
    <location>
        <begin position="20"/>
        <end position="42"/>
    </location>
</feature>
<dbReference type="Proteomes" id="UP000504636">
    <property type="component" value="Unplaced"/>
</dbReference>
<reference evidence="4" key="3">
    <citation type="submission" date="2025-04" db="UniProtKB">
        <authorList>
            <consortium name="RefSeq"/>
        </authorList>
    </citation>
    <scope>IDENTIFICATION</scope>
    <source>
        <strain evidence="4">CBS 304.34</strain>
    </source>
</reference>
<evidence type="ECO:0000313" key="3">
    <source>
        <dbReference type="Proteomes" id="UP000504636"/>
    </source>
</evidence>
<dbReference type="EMBL" id="MU003695">
    <property type="protein sequence ID" value="KAF2814127.1"/>
    <property type="molecule type" value="Genomic_DNA"/>
</dbReference>
<proteinExistence type="predicted"/>
<keyword evidence="1" id="KW-0472">Membrane</keyword>
<dbReference type="AlphaFoldDB" id="A0A6A6Z1L5"/>